<dbReference type="EMBL" id="FQZB01000004">
    <property type="protein sequence ID" value="SHI71051.1"/>
    <property type="molecule type" value="Genomic_DNA"/>
</dbReference>
<dbReference type="InterPro" id="IPR029479">
    <property type="entry name" value="Nitroreductase"/>
</dbReference>
<evidence type="ECO:0000256" key="1">
    <source>
        <dbReference type="ARBA" id="ARBA00007118"/>
    </source>
</evidence>
<dbReference type="Gene3D" id="3.30.70.20">
    <property type="match status" value="1"/>
</dbReference>
<evidence type="ECO:0000256" key="3">
    <source>
        <dbReference type="ARBA" id="ARBA00023002"/>
    </source>
</evidence>
<evidence type="ECO:0000313" key="8">
    <source>
        <dbReference type="Proteomes" id="UP000184310"/>
    </source>
</evidence>
<keyword evidence="2" id="KW-0479">Metal-binding</keyword>
<dbReference type="SUPFAM" id="SSF54862">
    <property type="entry name" value="4Fe-4S ferredoxins"/>
    <property type="match status" value="1"/>
</dbReference>
<keyword evidence="8" id="KW-1185">Reference proteome</keyword>
<name>A0A1M6DDD0_9CLOT</name>
<dbReference type="OrthoDB" id="368873at2"/>
<accession>A0A1M6DDD0</accession>
<dbReference type="STRING" id="1121302.SAMN02745163_00692"/>
<dbReference type="SUPFAM" id="SSF55469">
    <property type="entry name" value="FMN-dependent nitroreductase-like"/>
    <property type="match status" value="1"/>
</dbReference>
<dbReference type="Gene3D" id="3.40.109.10">
    <property type="entry name" value="NADH Oxidase"/>
    <property type="match status" value="1"/>
</dbReference>
<dbReference type="Pfam" id="PF13237">
    <property type="entry name" value="Fer4_10"/>
    <property type="match status" value="1"/>
</dbReference>
<evidence type="ECO:0000256" key="5">
    <source>
        <dbReference type="ARBA" id="ARBA00023014"/>
    </source>
</evidence>
<proteinExistence type="inferred from homology"/>
<keyword evidence="5" id="KW-0411">Iron-sulfur</keyword>
<dbReference type="InterPro" id="IPR000415">
    <property type="entry name" value="Nitroreductase-like"/>
</dbReference>
<dbReference type="AlphaFoldDB" id="A0A1M6DDD0"/>
<organism evidence="7 8">
    <name type="scientific">Clostridium cavendishii DSM 21758</name>
    <dbReference type="NCBI Taxonomy" id="1121302"/>
    <lineage>
        <taxon>Bacteria</taxon>
        <taxon>Bacillati</taxon>
        <taxon>Bacillota</taxon>
        <taxon>Clostridia</taxon>
        <taxon>Eubacteriales</taxon>
        <taxon>Clostridiaceae</taxon>
        <taxon>Clostridium</taxon>
    </lineage>
</organism>
<evidence type="ECO:0000256" key="4">
    <source>
        <dbReference type="ARBA" id="ARBA00023004"/>
    </source>
</evidence>
<evidence type="ECO:0000313" key="7">
    <source>
        <dbReference type="EMBL" id="SHI71051.1"/>
    </source>
</evidence>
<comment type="similarity">
    <text evidence="1">Belongs to the nitroreductase family.</text>
</comment>
<dbReference type="PANTHER" id="PTHR43673">
    <property type="entry name" value="NAD(P)H NITROREDUCTASE YDGI-RELATED"/>
    <property type="match status" value="1"/>
</dbReference>
<dbReference type="Pfam" id="PF00881">
    <property type="entry name" value="Nitroreductase"/>
    <property type="match status" value="1"/>
</dbReference>
<dbReference type="InterPro" id="IPR017900">
    <property type="entry name" value="4Fe4S_Fe_S_CS"/>
</dbReference>
<dbReference type="GO" id="GO:0046872">
    <property type="term" value="F:metal ion binding"/>
    <property type="evidence" value="ECO:0007669"/>
    <property type="project" value="UniProtKB-KW"/>
</dbReference>
<dbReference type="Proteomes" id="UP000184310">
    <property type="component" value="Unassembled WGS sequence"/>
</dbReference>
<dbReference type="GO" id="GO:0051536">
    <property type="term" value="F:iron-sulfur cluster binding"/>
    <property type="evidence" value="ECO:0007669"/>
    <property type="project" value="UniProtKB-KW"/>
</dbReference>
<keyword evidence="4" id="KW-0408">Iron</keyword>
<gene>
    <name evidence="7" type="ORF">SAMN02745163_00692</name>
</gene>
<dbReference type="PANTHER" id="PTHR43673:SF10">
    <property type="entry name" value="NADH DEHYDROGENASE_NAD(P)H NITROREDUCTASE XCC3605-RELATED"/>
    <property type="match status" value="1"/>
</dbReference>
<evidence type="ECO:0000259" key="6">
    <source>
        <dbReference type="PROSITE" id="PS51379"/>
    </source>
</evidence>
<dbReference type="PROSITE" id="PS51379">
    <property type="entry name" value="4FE4S_FER_2"/>
    <property type="match status" value="2"/>
</dbReference>
<feature type="domain" description="4Fe-4S ferredoxin-type" evidence="6">
    <location>
        <begin position="29"/>
        <end position="58"/>
    </location>
</feature>
<dbReference type="CDD" id="cd02143">
    <property type="entry name" value="nitroreductase_FeS-like"/>
    <property type="match status" value="1"/>
</dbReference>
<dbReference type="RefSeq" id="WP_072985276.1">
    <property type="nucleotide sequence ID" value="NZ_FQZB01000004.1"/>
</dbReference>
<keyword evidence="3" id="KW-0560">Oxidoreductase</keyword>
<sequence length="273" mass="31039">MMNVNLEKCVGCGLCSKDCIAYDIELVNGKANIKNETCIKCGHCIAICPKEAVSTDEYDMNEVKKYTKEDFTIEAENLLNFIKFRRSVRNFNNKDVEDEKINKIIEAGRFTQTGINSQNVSYIVVKDKLQELRKLVLESLKEKGEHILTNQNITDNRLKRYAYMWIKMYSDFLENPNGSDRLFFKAPLVILVTSPDSVNASLASSNMELITNALGLGTYFSGFLAKAAEGNKKINDFLGLEENHKIVTCMVIGYPNIKYLRTVPRKKSSITWL</sequence>
<dbReference type="PROSITE" id="PS00198">
    <property type="entry name" value="4FE4S_FER_1"/>
    <property type="match status" value="1"/>
</dbReference>
<protein>
    <submittedName>
        <fullName evidence="7">Nitroreductase</fullName>
    </submittedName>
</protein>
<feature type="domain" description="4Fe-4S ferredoxin-type" evidence="6">
    <location>
        <begin position="1"/>
        <end position="19"/>
    </location>
</feature>
<dbReference type="InterPro" id="IPR017896">
    <property type="entry name" value="4Fe4S_Fe-S-bd"/>
</dbReference>
<evidence type="ECO:0000256" key="2">
    <source>
        <dbReference type="ARBA" id="ARBA00022723"/>
    </source>
</evidence>
<dbReference type="GO" id="GO:0016491">
    <property type="term" value="F:oxidoreductase activity"/>
    <property type="evidence" value="ECO:0007669"/>
    <property type="project" value="UniProtKB-KW"/>
</dbReference>
<reference evidence="7 8" key="1">
    <citation type="submission" date="2016-11" db="EMBL/GenBank/DDBJ databases">
        <authorList>
            <person name="Jaros S."/>
            <person name="Januszkiewicz K."/>
            <person name="Wedrychowicz H."/>
        </authorList>
    </citation>
    <scope>NUCLEOTIDE SEQUENCE [LARGE SCALE GENOMIC DNA]</scope>
    <source>
        <strain evidence="7 8">DSM 21758</strain>
    </source>
</reference>